<dbReference type="OrthoDB" id="366390at2759"/>
<reference evidence="3 4" key="1">
    <citation type="submission" date="2019-03" db="EMBL/GenBank/DDBJ databases">
        <title>First draft genome of Liparis tanakae, snailfish: a comprehensive survey of snailfish specific genes.</title>
        <authorList>
            <person name="Kim W."/>
            <person name="Song I."/>
            <person name="Jeong J.-H."/>
            <person name="Kim D."/>
            <person name="Kim S."/>
            <person name="Ryu S."/>
            <person name="Song J.Y."/>
            <person name="Lee S.K."/>
        </authorList>
    </citation>
    <scope>NUCLEOTIDE SEQUENCE [LARGE SCALE GENOMIC DNA]</scope>
    <source>
        <tissue evidence="3">Muscle</tissue>
    </source>
</reference>
<comment type="caution">
    <text evidence="3">The sequence shown here is derived from an EMBL/GenBank/DDBJ whole genome shotgun (WGS) entry which is preliminary data.</text>
</comment>
<feature type="domain" description="SOCS box" evidence="2">
    <location>
        <begin position="75"/>
        <end position="113"/>
    </location>
</feature>
<evidence type="ECO:0000313" key="3">
    <source>
        <dbReference type="EMBL" id="TNN55382.1"/>
    </source>
</evidence>
<proteinExistence type="predicted"/>
<dbReference type="InterPro" id="IPR036036">
    <property type="entry name" value="SOCS_box-like_dom_sf"/>
</dbReference>
<dbReference type="UniPathway" id="UPA00143"/>
<protein>
    <submittedName>
        <fullName evidence="3">Ankyrin repeat and SOCS box protein 16</fullName>
    </submittedName>
</protein>
<dbReference type="PROSITE" id="PS50225">
    <property type="entry name" value="SOCS"/>
    <property type="match status" value="1"/>
</dbReference>
<dbReference type="Pfam" id="PF07525">
    <property type="entry name" value="SOCS_box"/>
    <property type="match status" value="1"/>
</dbReference>
<dbReference type="CDD" id="cd03723">
    <property type="entry name" value="SOCS_ASB4_ASB18"/>
    <property type="match status" value="1"/>
</dbReference>
<keyword evidence="4" id="KW-1185">Reference proteome</keyword>
<evidence type="ECO:0000259" key="2">
    <source>
        <dbReference type="PROSITE" id="PS50225"/>
    </source>
</evidence>
<dbReference type="EMBL" id="SRLO01000457">
    <property type="protein sequence ID" value="TNN55382.1"/>
    <property type="molecule type" value="Genomic_DNA"/>
</dbReference>
<dbReference type="GO" id="GO:0016567">
    <property type="term" value="P:protein ubiquitination"/>
    <property type="evidence" value="ECO:0007669"/>
    <property type="project" value="UniProtKB-UniPathway"/>
</dbReference>
<dbReference type="GO" id="GO:0035556">
    <property type="term" value="P:intracellular signal transduction"/>
    <property type="evidence" value="ECO:0007669"/>
    <property type="project" value="InterPro"/>
</dbReference>
<gene>
    <name evidence="3" type="primary">Asb16_1</name>
    <name evidence="3" type="ORF">EYF80_034394</name>
</gene>
<dbReference type="AlphaFoldDB" id="A0A4Z2GRP2"/>
<name>A0A4Z2GRP2_9TELE</name>
<sequence length="122" mass="14119">MCRPSAITTPHVLKHCCGSPRTIEVLLNAYSRLKVTDAWVESVSSEALEAKFEESALLDMCEHREFYESVFSLGRTPRALQHLARFRVRVFLEGRVHKVVPKLDLPTFIKNYLLLEYRGYVH</sequence>
<accession>A0A4Z2GRP2</accession>
<dbReference type="SMART" id="SM00969">
    <property type="entry name" value="SOCS_box"/>
    <property type="match status" value="1"/>
</dbReference>
<dbReference type="Gene3D" id="1.10.750.20">
    <property type="entry name" value="SOCS box"/>
    <property type="match status" value="1"/>
</dbReference>
<dbReference type="InterPro" id="IPR001496">
    <property type="entry name" value="SOCS_box"/>
</dbReference>
<dbReference type="SUPFAM" id="SSF158235">
    <property type="entry name" value="SOCS box-like"/>
    <property type="match status" value="1"/>
</dbReference>
<organism evidence="3 4">
    <name type="scientific">Liparis tanakae</name>
    <name type="common">Tanaka's snailfish</name>
    <dbReference type="NCBI Taxonomy" id="230148"/>
    <lineage>
        <taxon>Eukaryota</taxon>
        <taxon>Metazoa</taxon>
        <taxon>Chordata</taxon>
        <taxon>Craniata</taxon>
        <taxon>Vertebrata</taxon>
        <taxon>Euteleostomi</taxon>
        <taxon>Actinopterygii</taxon>
        <taxon>Neopterygii</taxon>
        <taxon>Teleostei</taxon>
        <taxon>Neoteleostei</taxon>
        <taxon>Acanthomorphata</taxon>
        <taxon>Eupercaria</taxon>
        <taxon>Perciformes</taxon>
        <taxon>Cottioidei</taxon>
        <taxon>Cottales</taxon>
        <taxon>Liparidae</taxon>
        <taxon>Liparis</taxon>
    </lineage>
</organism>
<evidence type="ECO:0000256" key="1">
    <source>
        <dbReference type="ARBA" id="ARBA00004906"/>
    </source>
</evidence>
<evidence type="ECO:0000313" key="4">
    <source>
        <dbReference type="Proteomes" id="UP000314294"/>
    </source>
</evidence>
<dbReference type="Proteomes" id="UP000314294">
    <property type="component" value="Unassembled WGS sequence"/>
</dbReference>
<comment type="pathway">
    <text evidence="1">Protein modification; protein ubiquitination.</text>
</comment>